<feature type="compositionally biased region" description="Basic residues" evidence="1">
    <location>
        <begin position="490"/>
        <end position="499"/>
    </location>
</feature>
<name>A0ABQ8GPF8_9PEZI</name>
<feature type="compositionally biased region" description="Low complexity" evidence="1">
    <location>
        <begin position="343"/>
        <end position="355"/>
    </location>
</feature>
<keyword evidence="3" id="KW-1185">Reference proteome</keyword>
<feature type="region of interest" description="Disordered" evidence="1">
    <location>
        <begin position="143"/>
        <end position="398"/>
    </location>
</feature>
<dbReference type="EMBL" id="JAGTJR010000003">
    <property type="protein sequence ID" value="KAH7062053.1"/>
    <property type="molecule type" value="Genomic_DNA"/>
</dbReference>
<comment type="caution">
    <text evidence="2">The sequence shown here is derived from an EMBL/GenBank/DDBJ whole genome shotgun (WGS) entry which is preliminary data.</text>
</comment>
<feature type="compositionally biased region" description="Basic and acidic residues" evidence="1">
    <location>
        <begin position="199"/>
        <end position="214"/>
    </location>
</feature>
<proteinExistence type="predicted"/>
<reference evidence="2 3" key="1">
    <citation type="journal article" date="2021" name="Nat. Commun.">
        <title>Genetic determinants of endophytism in the Arabidopsis root mycobiome.</title>
        <authorList>
            <person name="Mesny F."/>
            <person name="Miyauchi S."/>
            <person name="Thiergart T."/>
            <person name="Pickel B."/>
            <person name="Atanasova L."/>
            <person name="Karlsson M."/>
            <person name="Huettel B."/>
            <person name="Barry K.W."/>
            <person name="Haridas S."/>
            <person name="Chen C."/>
            <person name="Bauer D."/>
            <person name="Andreopoulos W."/>
            <person name="Pangilinan J."/>
            <person name="LaButti K."/>
            <person name="Riley R."/>
            <person name="Lipzen A."/>
            <person name="Clum A."/>
            <person name="Drula E."/>
            <person name="Henrissat B."/>
            <person name="Kohler A."/>
            <person name="Grigoriev I.V."/>
            <person name="Martin F.M."/>
            <person name="Hacquard S."/>
        </authorList>
    </citation>
    <scope>NUCLEOTIDE SEQUENCE [LARGE SCALE GENOMIC DNA]</scope>
    <source>
        <strain evidence="2 3">MPI-SDFR-AT-0080</strain>
    </source>
</reference>
<feature type="region of interest" description="Disordered" evidence="1">
    <location>
        <begin position="471"/>
        <end position="499"/>
    </location>
</feature>
<sequence length="499" mass="53372">MPPWGRPPGAGEARLGRNGMPYGARLRELQDSDEDDFVAVGVRGQGGVFLDPSMRKGGTRRAISDDALYYDGIDTTWDSRGAFDHDNHTYAPAYGDDYYVARLNPDEEELLVQRALDRIRIARSRGQPNVNLSHEELGALARPRLQQFSKASDPAPARPSSKGRSSNNTSASSSTRSKKSSSRPSLFSSSPRSSRNRPGKSDSKRRNSPAHDLDVPSAAPPPGFRIPGAGAAPLGYTSRPSSRPESRGASGVYPLNPGRERGDSFIDPAFRDYVQPSSRDSYGLTQAEEAEYLARRANRSRSGSSAAGFPQPPYPTHMYERERGRPSDADPFMYQTGGPPPGLYAGSSASSSPNSQRRAMGIASTGAPPSSDGFSYTAMPRRVPVPSSSVPAVGGSRLGGIPGLGRGSISDPALDHRAFNGQNARDFEVEVEYDIPSPSGSSGDSDGAQQGVRIGAADFCARTGVRDRVKELEREANTSGRSGSGNGSGHGRKRKDKRR</sequence>
<organism evidence="2 3">
    <name type="scientific">Macrophomina phaseolina</name>
    <dbReference type="NCBI Taxonomy" id="35725"/>
    <lineage>
        <taxon>Eukaryota</taxon>
        <taxon>Fungi</taxon>
        <taxon>Dikarya</taxon>
        <taxon>Ascomycota</taxon>
        <taxon>Pezizomycotina</taxon>
        <taxon>Dothideomycetes</taxon>
        <taxon>Dothideomycetes incertae sedis</taxon>
        <taxon>Botryosphaeriales</taxon>
        <taxon>Botryosphaeriaceae</taxon>
        <taxon>Macrophomina</taxon>
    </lineage>
</organism>
<gene>
    <name evidence="2" type="ORF">B0J12DRAFT_224480</name>
</gene>
<dbReference type="Proteomes" id="UP000774617">
    <property type="component" value="Unassembled WGS sequence"/>
</dbReference>
<evidence type="ECO:0000313" key="3">
    <source>
        <dbReference type="Proteomes" id="UP000774617"/>
    </source>
</evidence>
<feature type="compositionally biased region" description="Low complexity" evidence="1">
    <location>
        <begin position="436"/>
        <end position="447"/>
    </location>
</feature>
<feature type="compositionally biased region" description="Basic and acidic residues" evidence="1">
    <location>
        <begin position="318"/>
        <end position="328"/>
    </location>
</feature>
<evidence type="ECO:0008006" key="4">
    <source>
        <dbReference type="Google" id="ProtNLM"/>
    </source>
</evidence>
<feature type="compositionally biased region" description="Low complexity" evidence="1">
    <location>
        <begin position="182"/>
        <end position="193"/>
    </location>
</feature>
<evidence type="ECO:0000256" key="1">
    <source>
        <dbReference type="SAM" id="MobiDB-lite"/>
    </source>
</evidence>
<feature type="region of interest" description="Disordered" evidence="1">
    <location>
        <begin position="429"/>
        <end position="451"/>
    </location>
</feature>
<protein>
    <recommendedName>
        <fullName evidence="4">Pal1 cell morphology</fullName>
    </recommendedName>
</protein>
<accession>A0ABQ8GPF8</accession>
<feature type="compositionally biased region" description="Polar residues" evidence="1">
    <location>
        <begin position="275"/>
        <end position="284"/>
    </location>
</feature>
<evidence type="ECO:0000313" key="2">
    <source>
        <dbReference type="EMBL" id="KAH7062053.1"/>
    </source>
</evidence>
<feature type="compositionally biased region" description="Low complexity" evidence="1">
    <location>
        <begin position="159"/>
        <end position="175"/>
    </location>
</feature>
<feature type="compositionally biased region" description="Low complexity" evidence="1">
    <location>
        <begin position="380"/>
        <end position="395"/>
    </location>
</feature>